<comment type="caution">
    <text evidence="1">The sequence shown here is derived from an EMBL/GenBank/DDBJ whole genome shotgun (WGS) entry which is preliminary data.</text>
</comment>
<evidence type="ECO:0000313" key="1">
    <source>
        <dbReference type="EMBL" id="KAL1629276.1"/>
    </source>
</evidence>
<organism evidence="1 2">
    <name type="scientific">Neofusicoccum ribis</name>
    <dbReference type="NCBI Taxonomy" id="45134"/>
    <lineage>
        <taxon>Eukaryota</taxon>
        <taxon>Fungi</taxon>
        <taxon>Dikarya</taxon>
        <taxon>Ascomycota</taxon>
        <taxon>Pezizomycotina</taxon>
        <taxon>Dothideomycetes</taxon>
        <taxon>Dothideomycetes incertae sedis</taxon>
        <taxon>Botryosphaeriales</taxon>
        <taxon>Botryosphaeriaceae</taxon>
        <taxon>Neofusicoccum</taxon>
    </lineage>
</organism>
<dbReference type="EMBL" id="JAJVDC020000054">
    <property type="protein sequence ID" value="KAL1629276.1"/>
    <property type="molecule type" value="Genomic_DNA"/>
</dbReference>
<proteinExistence type="predicted"/>
<evidence type="ECO:0000313" key="2">
    <source>
        <dbReference type="Proteomes" id="UP001521116"/>
    </source>
</evidence>
<dbReference type="Proteomes" id="UP001521116">
    <property type="component" value="Unassembled WGS sequence"/>
</dbReference>
<sequence length="293" mass="32885">MASSSQTDLTRGPPPLGLEDVQTFYLAYLTKEYSPRSTTDHELAPGFKKSRWLELGQWLQTNLMSSHNPEGGQMVDGCNDLQQVHVILAEASVPPAGRVHFIAIVALFGIKGRFPRLRKKLDRTAQWGVLAARLLHDQDLIQGIFGPGFEGFRMHDHPVEKARRNVQTVADSKFSYIKDMNDFKVKQRALLLQHIPLRKSNAQHLMEINGPYMFNIVMGTDVKTSIHHHREHIDLEDLNNVTEGEALVRSIELTRICGHCEAEQLIQVELVIAAHDDLADGNDVPPAYISCGV</sequence>
<gene>
    <name evidence="1" type="ORF">SLS56_005380</name>
</gene>
<keyword evidence="2" id="KW-1185">Reference proteome</keyword>
<name>A0ABR3STK8_9PEZI</name>
<accession>A0ABR3STK8</accession>
<protein>
    <submittedName>
        <fullName evidence="1">Uncharacterized protein</fullName>
    </submittedName>
</protein>
<reference evidence="1 2" key="1">
    <citation type="submission" date="2024-02" db="EMBL/GenBank/DDBJ databases">
        <title>De novo assembly and annotation of 12 fungi associated with fruit tree decline syndrome in Ontario, Canada.</title>
        <authorList>
            <person name="Sulman M."/>
            <person name="Ellouze W."/>
            <person name="Ilyukhin E."/>
        </authorList>
    </citation>
    <scope>NUCLEOTIDE SEQUENCE [LARGE SCALE GENOMIC DNA]</scope>
    <source>
        <strain evidence="1 2">M1-105</strain>
    </source>
</reference>